<gene>
    <name evidence="7" type="primary">tmoT</name>
    <name evidence="7" type="ORF">Poly51_11450</name>
</gene>
<dbReference type="GO" id="GO:0000160">
    <property type="term" value="P:phosphorelay signal transduction system"/>
    <property type="evidence" value="ECO:0007669"/>
    <property type="project" value="InterPro"/>
</dbReference>
<dbReference type="SUPFAM" id="SSF46894">
    <property type="entry name" value="C-terminal effector domain of the bipartite response regulators"/>
    <property type="match status" value="1"/>
</dbReference>
<dbReference type="Pfam" id="PF00196">
    <property type="entry name" value="GerE"/>
    <property type="match status" value="1"/>
</dbReference>
<name>A0A5C6FJR5_9BACT</name>
<evidence type="ECO:0000256" key="4">
    <source>
        <dbReference type="PROSITE-ProRule" id="PRU00169"/>
    </source>
</evidence>
<accession>A0A5C6FJR5</accession>
<feature type="modified residue" description="4-aspartylphosphate" evidence="4">
    <location>
        <position position="65"/>
    </location>
</feature>
<dbReference type="SUPFAM" id="SSF52172">
    <property type="entry name" value="CheY-like"/>
    <property type="match status" value="1"/>
</dbReference>
<evidence type="ECO:0000256" key="3">
    <source>
        <dbReference type="ARBA" id="ARBA00023163"/>
    </source>
</evidence>
<dbReference type="InterPro" id="IPR016032">
    <property type="entry name" value="Sig_transdc_resp-reg_C-effctor"/>
</dbReference>
<dbReference type="Gene3D" id="1.10.10.10">
    <property type="entry name" value="Winged helix-like DNA-binding domain superfamily/Winged helix DNA-binding domain"/>
    <property type="match status" value="1"/>
</dbReference>
<keyword evidence="4" id="KW-0597">Phosphoprotein</keyword>
<evidence type="ECO:0000256" key="1">
    <source>
        <dbReference type="ARBA" id="ARBA00023015"/>
    </source>
</evidence>
<dbReference type="Gene3D" id="3.40.50.2300">
    <property type="match status" value="1"/>
</dbReference>
<dbReference type="Proteomes" id="UP000318288">
    <property type="component" value="Unassembled WGS sequence"/>
</dbReference>
<dbReference type="InterPro" id="IPR001789">
    <property type="entry name" value="Sig_transdc_resp-reg_receiver"/>
</dbReference>
<dbReference type="OrthoDB" id="271936at2"/>
<reference evidence="7 8" key="1">
    <citation type="submission" date="2019-02" db="EMBL/GenBank/DDBJ databases">
        <title>Deep-cultivation of Planctomycetes and their phenomic and genomic characterization uncovers novel biology.</title>
        <authorList>
            <person name="Wiegand S."/>
            <person name="Jogler M."/>
            <person name="Boedeker C."/>
            <person name="Pinto D."/>
            <person name="Vollmers J."/>
            <person name="Rivas-Marin E."/>
            <person name="Kohn T."/>
            <person name="Peeters S.H."/>
            <person name="Heuer A."/>
            <person name="Rast P."/>
            <person name="Oberbeckmann S."/>
            <person name="Bunk B."/>
            <person name="Jeske O."/>
            <person name="Meyerdierks A."/>
            <person name="Storesund J.E."/>
            <person name="Kallscheuer N."/>
            <person name="Luecker S."/>
            <person name="Lage O.M."/>
            <person name="Pohl T."/>
            <person name="Merkel B.J."/>
            <person name="Hornburger P."/>
            <person name="Mueller R.-W."/>
            <person name="Bruemmer F."/>
            <person name="Labrenz M."/>
            <person name="Spormann A.M."/>
            <person name="Op Den Camp H."/>
            <person name="Overmann J."/>
            <person name="Amann R."/>
            <person name="Jetten M.S.M."/>
            <person name="Mascher T."/>
            <person name="Medema M.H."/>
            <person name="Devos D.P."/>
            <person name="Kaster A.-K."/>
            <person name="Ovreas L."/>
            <person name="Rohde M."/>
            <person name="Galperin M.Y."/>
            <person name="Jogler C."/>
        </authorList>
    </citation>
    <scope>NUCLEOTIDE SEQUENCE [LARGE SCALE GENOMIC DNA]</scope>
    <source>
        <strain evidence="7 8">Poly51</strain>
    </source>
</reference>
<dbReference type="PANTHER" id="PTHR44688:SF16">
    <property type="entry name" value="DNA-BINDING TRANSCRIPTIONAL ACTIVATOR DEVR_DOSR"/>
    <property type="match status" value="1"/>
</dbReference>
<evidence type="ECO:0000259" key="5">
    <source>
        <dbReference type="PROSITE" id="PS50043"/>
    </source>
</evidence>
<dbReference type="InterPro" id="IPR011006">
    <property type="entry name" value="CheY-like_superfamily"/>
</dbReference>
<dbReference type="PROSITE" id="PS50043">
    <property type="entry name" value="HTH_LUXR_2"/>
    <property type="match status" value="1"/>
</dbReference>
<dbReference type="SMART" id="SM00421">
    <property type="entry name" value="HTH_LUXR"/>
    <property type="match status" value="1"/>
</dbReference>
<comment type="caution">
    <text evidence="7">The sequence shown here is derived from an EMBL/GenBank/DDBJ whole genome shotgun (WGS) entry which is preliminary data.</text>
</comment>
<organism evidence="7 8">
    <name type="scientific">Rubripirellula tenax</name>
    <dbReference type="NCBI Taxonomy" id="2528015"/>
    <lineage>
        <taxon>Bacteria</taxon>
        <taxon>Pseudomonadati</taxon>
        <taxon>Planctomycetota</taxon>
        <taxon>Planctomycetia</taxon>
        <taxon>Pirellulales</taxon>
        <taxon>Pirellulaceae</taxon>
        <taxon>Rubripirellula</taxon>
    </lineage>
</organism>
<dbReference type="GO" id="GO:0006355">
    <property type="term" value="P:regulation of DNA-templated transcription"/>
    <property type="evidence" value="ECO:0007669"/>
    <property type="project" value="InterPro"/>
</dbReference>
<evidence type="ECO:0000256" key="2">
    <source>
        <dbReference type="ARBA" id="ARBA00023125"/>
    </source>
</evidence>
<dbReference type="SMART" id="SM00448">
    <property type="entry name" value="REC"/>
    <property type="match status" value="1"/>
</dbReference>
<keyword evidence="1" id="KW-0805">Transcription regulation</keyword>
<dbReference type="EMBL" id="SJPW01000001">
    <property type="protein sequence ID" value="TWU60863.1"/>
    <property type="molecule type" value="Genomic_DNA"/>
</dbReference>
<feature type="domain" description="HTH luxR-type" evidence="5">
    <location>
        <begin position="146"/>
        <end position="211"/>
    </location>
</feature>
<protein>
    <submittedName>
        <fullName evidence="7">Response regulator protein TmoT</fullName>
    </submittedName>
</protein>
<dbReference type="InterPro" id="IPR000792">
    <property type="entry name" value="Tscrpt_reg_LuxR_C"/>
</dbReference>
<sequence>MTVSNSSVAHTDSTPTIFVVDDDQAVLDSVFAALRPLGLPVRTFSSAESFLESLADPRPGCVLLDVRMPGMSGIELQRILAMDHAYLTVIMVTGHATVSMSVSTLKNGATDFLEKPYLPDLLRAVVQDAVTTSIQNLDKKNQRDTYQALAADLSPRENEVYELLLQGFENKRVAHSLGISPSTVEKHRLAVVRKMGVDNVTQLLKQKIDATQSLL</sequence>
<proteinExistence type="predicted"/>
<dbReference type="PROSITE" id="PS50110">
    <property type="entry name" value="RESPONSE_REGULATORY"/>
    <property type="match status" value="1"/>
</dbReference>
<dbReference type="InterPro" id="IPR036388">
    <property type="entry name" value="WH-like_DNA-bd_sf"/>
</dbReference>
<evidence type="ECO:0000313" key="8">
    <source>
        <dbReference type="Proteomes" id="UP000318288"/>
    </source>
</evidence>
<feature type="domain" description="Response regulatory" evidence="6">
    <location>
        <begin position="16"/>
        <end position="130"/>
    </location>
</feature>
<keyword evidence="8" id="KW-1185">Reference proteome</keyword>
<dbReference type="AlphaFoldDB" id="A0A5C6FJR5"/>
<keyword evidence="2" id="KW-0238">DNA-binding</keyword>
<dbReference type="CDD" id="cd06170">
    <property type="entry name" value="LuxR_C_like"/>
    <property type="match status" value="1"/>
</dbReference>
<dbReference type="PRINTS" id="PR00038">
    <property type="entry name" value="HTHLUXR"/>
</dbReference>
<keyword evidence="3" id="KW-0804">Transcription</keyword>
<dbReference type="RefSeq" id="WP_146454966.1">
    <property type="nucleotide sequence ID" value="NZ_SJPW01000001.1"/>
</dbReference>
<evidence type="ECO:0000259" key="6">
    <source>
        <dbReference type="PROSITE" id="PS50110"/>
    </source>
</evidence>
<dbReference type="PROSITE" id="PS00622">
    <property type="entry name" value="HTH_LUXR_1"/>
    <property type="match status" value="1"/>
</dbReference>
<evidence type="ECO:0000313" key="7">
    <source>
        <dbReference type="EMBL" id="TWU60863.1"/>
    </source>
</evidence>
<dbReference type="PANTHER" id="PTHR44688">
    <property type="entry name" value="DNA-BINDING TRANSCRIPTIONAL ACTIVATOR DEVR_DOSR"/>
    <property type="match status" value="1"/>
</dbReference>
<dbReference type="GO" id="GO:0003677">
    <property type="term" value="F:DNA binding"/>
    <property type="evidence" value="ECO:0007669"/>
    <property type="project" value="UniProtKB-KW"/>
</dbReference>
<dbReference type="Pfam" id="PF00072">
    <property type="entry name" value="Response_reg"/>
    <property type="match status" value="1"/>
</dbReference>